<dbReference type="AlphaFoldDB" id="A0AA44ZN90"/>
<evidence type="ECO:0000259" key="6">
    <source>
        <dbReference type="PROSITE" id="PS50921"/>
    </source>
</evidence>
<dbReference type="InterPro" id="IPR012074">
    <property type="entry name" value="GAF_ANTAR"/>
</dbReference>
<gene>
    <name evidence="7" type="ORF">ATL51_1282</name>
</gene>
<dbReference type="Pfam" id="PF03861">
    <property type="entry name" value="ANTAR"/>
    <property type="match status" value="1"/>
</dbReference>
<comment type="caution">
    <text evidence="7">The sequence shown here is derived from an EMBL/GenBank/DDBJ whole genome shotgun (WGS) entry which is preliminary data.</text>
</comment>
<evidence type="ECO:0000313" key="8">
    <source>
        <dbReference type="Proteomes" id="UP000232453"/>
    </source>
</evidence>
<dbReference type="PIRSF" id="PIRSF036625">
    <property type="entry name" value="GAF_ANTAR"/>
    <property type="match status" value="1"/>
</dbReference>
<evidence type="ECO:0000256" key="4">
    <source>
        <dbReference type="ARBA" id="ARBA00023163"/>
    </source>
</evidence>
<dbReference type="GO" id="GO:0003723">
    <property type="term" value="F:RNA binding"/>
    <property type="evidence" value="ECO:0007669"/>
    <property type="project" value="InterPro"/>
</dbReference>
<dbReference type="InterPro" id="IPR011006">
    <property type="entry name" value="CheY-like_superfamily"/>
</dbReference>
<keyword evidence="1" id="KW-0808">Transferase</keyword>
<feature type="region of interest" description="Disordered" evidence="5">
    <location>
        <begin position="1"/>
        <end position="35"/>
    </location>
</feature>
<sequence length="282" mass="29385">MNSYDAPTSAAEQVPDLDVGRSGRKPTAHPSDAPTVAELGESLRTALATSARRLVDTRVDSPHSTAMLHTVVASALDMIPSAAGASVTMIDRHGAITTHAPSDDRVAGVDELQAALGEGPCIDALRSVGDGVTDVPDLGGGVVPWPRLVPHVRRAGFAAVLSFHLSAGRSAGALNLWGREPDGFTEHERLLGALFADQAAVALAGARRATELTRALINREAIGRAKGVLMERFRISDGEAFTMLIESSQSTNLKLADVANWVITDAEAGYAAERAAGTVDPA</sequence>
<keyword evidence="4" id="KW-0804">Transcription</keyword>
<dbReference type="EMBL" id="PHUJ01000003">
    <property type="protein sequence ID" value="PKB29648.1"/>
    <property type="molecule type" value="Genomic_DNA"/>
</dbReference>
<accession>A0AA44ZN90</accession>
<dbReference type="InterPro" id="IPR029016">
    <property type="entry name" value="GAF-like_dom_sf"/>
</dbReference>
<evidence type="ECO:0000256" key="3">
    <source>
        <dbReference type="ARBA" id="ARBA00023015"/>
    </source>
</evidence>
<keyword evidence="2" id="KW-0418">Kinase</keyword>
<dbReference type="RefSeq" id="WP_100877996.1">
    <property type="nucleotide sequence ID" value="NZ_JBICSI010000010.1"/>
</dbReference>
<dbReference type="InterPro" id="IPR036388">
    <property type="entry name" value="WH-like_DNA-bd_sf"/>
</dbReference>
<reference evidence="7 8" key="1">
    <citation type="submission" date="2017-11" db="EMBL/GenBank/DDBJ databases">
        <title>Sequencing the genomes of 1000 actinobacteria strains.</title>
        <authorList>
            <person name="Klenk H.-P."/>
        </authorList>
    </citation>
    <scope>NUCLEOTIDE SEQUENCE [LARGE SCALE GENOMIC DNA]</scope>
    <source>
        <strain evidence="7 8">DSM 44104</strain>
    </source>
</reference>
<keyword evidence="3" id="KW-0805">Transcription regulation</keyword>
<dbReference type="Pfam" id="PF13185">
    <property type="entry name" value="GAF_2"/>
    <property type="match status" value="1"/>
</dbReference>
<dbReference type="Gene3D" id="3.30.450.40">
    <property type="match status" value="1"/>
</dbReference>
<dbReference type="InterPro" id="IPR003018">
    <property type="entry name" value="GAF"/>
</dbReference>
<dbReference type="PROSITE" id="PS50921">
    <property type="entry name" value="ANTAR"/>
    <property type="match status" value="1"/>
</dbReference>
<dbReference type="SMART" id="SM01012">
    <property type="entry name" value="ANTAR"/>
    <property type="match status" value="1"/>
</dbReference>
<dbReference type="Proteomes" id="UP000232453">
    <property type="component" value="Unassembled WGS sequence"/>
</dbReference>
<evidence type="ECO:0000313" key="7">
    <source>
        <dbReference type="EMBL" id="PKB29648.1"/>
    </source>
</evidence>
<evidence type="ECO:0000256" key="1">
    <source>
        <dbReference type="ARBA" id="ARBA00022679"/>
    </source>
</evidence>
<dbReference type="SUPFAM" id="SSF52172">
    <property type="entry name" value="CheY-like"/>
    <property type="match status" value="1"/>
</dbReference>
<dbReference type="GO" id="GO:0016301">
    <property type="term" value="F:kinase activity"/>
    <property type="evidence" value="ECO:0007669"/>
    <property type="project" value="UniProtKB-KW"/>
</dbReference>
<evidence type="ECO:0000256" key="2">
    <source>
        <dbReference type="ARBA" id="ARBA00022777"/>
    </source>
</evidence>
<name>A0AA44ZN90_PSEA5</name>
<feature type="domain" description="ANTAR" evidence="6">
    <location>
        <begin position="202"/>
        <end position="263"/>
    </location>
</feature>
<organism evidence="7 8">
    <name type="scientific">Pseudonocardia alni</name>
    <name type="common">Amycolata alni</name>
    <dbReference type="NCBI Taxonomy" id="33907"/>
    <lineage>
        <taxon>Bacteria</taxon>
        <taxon>Bacillati</taxon>
        <taxon>Actinomycetota</taxon>
        <taxon>Actinomycetes</taxon>
        <taxon>Pseudonocardiales</taxon>
        <taxon>Pseudonocardiaceae</taxon>
        <taxon>Pseudonocardia</taxon>
    </lineage>
</organism>
<dbReference type="Gene3D" id="1.10.10.10">
    <property type="entry name" value="Winged helix-like DNA-binding domain superfamily/Winged helix DNA-binding domain"/>
    <property type="match status" value="1"/>
</dbReference>
<protein>
    <submittedName>
        <fullName evidence="7">GAF domain-containing protein</fullName>
    </submittedName>
</protein>
<evidence type="ECO:0000256" key="5">
    <source>
        <dbReference type="SAM" id="MobiDB-lite"/>
    </source>
</evidence>
<dbReference type="InterPro" id="IPR005561">
    <property type="entry name" value="ANTAR"/>
</dbReference>
<dbReference type="SUPFAM" id="SSF55781">
    <property type="entry name" value="GAF domain-like"/>
    <property type="match status" value="1"/>
</dbReference>
<proteinExistence type="predicted"/>